<evidence type="ECO:0000313" key="1">
    <source>
        <dbReference type="EMBL" id="ADY33856.1"/>
    </source>
</evidence>
<gene>
    <name evidence="1" type="ordered locus">Odosp_2881</name>
</gene>
<dbReference type="Proteomes" id="UP000006657">
    <property type="component" value="Chromosome"/>
</dbReference>
<accession>F9Z5V5</accession>
<protein>
    <submittedName>
        <fullName evidence="1">Uncharacterized protein</fullName>
    </submittedName>
</protein>
<dbReference type="EMBL" id="CP002544">
    <property type="protein sequence ID" value="ADY33856.1"/>
    <property type="molecule type" value="Genomic_DNA"/>
</dbReference>
<proteinExistence type="predicted"/>
<reference evidence="1 2" key="1">
    <citation type="journal article" date="2011" name="Stand. Genomic Sci.">
        <title>Complete genome sequence of Odoribacter splanchnicus type strain (1651/6).</title>
        <authorList>
            <consortium name="US DOE Joint Genome Institute (JGI-PGF)"/>
            <person name="Goker M."/>
            <person name="Gronow S."/>
            <person name="Zeytun A."/>
            <person name="Nolan M."/>
            <person name="Lucas S."/>
            <person name="Lapidus A."/>
            <person name="Hammon N."/>
            <person name="Deshpande S."/>
            <person name="Cheng J.F."/>
            <person name="Pitluck S."/>
            <person name="Liolios K."/>
            <person name="Pagani I."/>
            <person name="Ivanova N."/>
            <person name="Mavromatis K."/>
            <person name="Ovchinikova G."/>
            <person name="Pati A."/>
            <person name="Tapia R."/>
            <person name="Han C."/>
            <person name="Goodwin L."/>
            <person name="Chen A."/>
            <person name="Palaniappan K."/>
            <person name="Land M."/>
            <person name="Hauser L."/>
            <person name="Jeffries C.D."/>
            <person name="Brambilla E.M."/>
            <person name="Rohde M."/>
            <person name="Detter J.C."/>
            <person name="Woyke T."/>
            <person name="Bristow J."/>
            <person name="Markowitz V."/>
            <person name="Hugenholtz P."/>
            <person name="Eisen J.A."/>
            <person name="Kyrpides N.C."/>
            <person name="Klenk H.P."/>
        </authorList>
    </citation>
    <scope>NUCLEOTIDE SEQUENCE [LARGE SCALE GENOMIC DNA]</scope>
    <source>
        <strain evidence="2">ATCC 29572 / DSM 20712 / JCM 15291 / NCTC 10825 / 1651/6</strain>
    </source>
</reference>
<dbReference type="PaxDb" id="709991-Odosp_2881"/>
<evidence type="ECO:0000313" key="2">
    <source>
        <dbReference type="Proteomes" id="UP000006657"/>
    </source>
</evidence>
<organism evidence="1 2">
    <name type="scientific">Odoribacter splanchnicus (strain ATCC 29572 / DSM 20712 / CIP 104287 / JCM 15291 / NCTC 10825 / 1651/6)</name>
    <name type="common">Bacteroides splanchnicus</name>
    <dbReference type="NCBI Taxonomy" id="709991"/>
    <lineage>
        <taxon>Bacteria</taxon>
        <taxon>Pseudomonadati</taxon>
        <taxon>Bacteroidota</taxon>
        <taxon>Bacteroidia</taxon>
        <taxon>Bacteroidales</taxon>
        <taxon>Odoribacteraceae</taxon>
        <taxon>Odoribacter</taxon>
    </lineage>
</organism>
<dbReference type="AlphaFoldDB" id="F9Z5V5"/>
<keyword evidence="2" id="KW-1185">Reference proteome</keyword>
<sequence length="31" mass="3712">MRPEICLSFEEITLAMMFIFSFKVNNMIKKV</sequence>
<dbReference type="HOGENOM" id="CLU_3397635_0_0_10"/>
<dbReference type="KEGG" id="osp:Odosp_2881"/>
<name>F9Z5V5_ODOSD</name>